<evidence type="ECO:0000313" key="2">
    <source>
        <dbReference type="EnsemblPlants" id="cds.novel_model_7329_5bd9a17a"/>
    </source>
</evidence>
<proteinExistence type="predicted"/>
<dbReference type="Gramene" id="novel_model_7329_5bd9a17a">
    <property type="protein sequence ID" value="cds.novel_model_7329_5bd9a17a"/>
    <property type="gene ID" value="novel_gene_3873_5bd9a17a"/>
</dbReference>
<keyword evidence="1" id="KW-1133">Transmembrane helix</keyword>
<dbReference type="AlphaFoldDB" id="A0A803RB88"/>
<evidence type="ECO:0000313" key="3">
    <source>
        <dbReference type="Proteomes" id="UP000596661"/>
    </source>
</evidence>
<organism evidence="2 3">
    <name type="scientific">Cannabis sativa</name>
    <name type="common">Hemp</name>
    <name type="synonym">Marijuana</name>
    <dbReference type="NCBI Taxonomy" id="3483"/>
    <lineage>
        <taxon>Eukaryota</taxon>
        <taxon>Viridiplantae</taxon>
        <taxon>Streptophyta</taxon>
        <taxon>Embryophyta</taxon>
        <taxon>Tracheophyta</taxon>
        <taxon>Spermatophyta</taxon>
        <taxon>Magnoliopsida</taxon>
        <taxon>eudicotyledons</taxon>
        <taxon>Gunneridae</taxon>
        <taxon>Pentapetalae</taxon>
        <taxon>rosids</taxon>
        <taxon>fabids</taxon>
        <taxon>Rosales</taxon>
        <taxon>Cannabaceae</taxon>
        <taxon>Cannabis</taxon>
    </lineage>
</organism>
<feature type="transmembrane region" description="Helical" evidence="1">
    <location>
        <begin position="12"/>
        <end position="32"/>
    </location>
</feature>
<keyword evidence="1" id="KW-0812">Transmembrane</keyword>
<dbReference type="EnsemblPlants" id="novel_model_7329_5bd9a17a">
    <property type="protein sequence ID" value="cds.novel_model_7329_5bd9a17a"/>
    <property type="gene ID" value="novel_gene_3873_5bd9a17a"/>
</dbReference>
<keyword evidence="1" id="KW-0472">Membrane</keyword>
<protein>
    <submittedName>
        <fullName evidence="2">Uncharacterized protein</fullName>
    </submittedName>
</protein>
<name>A0A803RB88_CANSA</name>
<reference evidence="2" key="1">
    <citation type="submission" date="2021-03" db="UniProtKB">
        <authorList>
            <consortium name="EnsemblPlants"/>
        </authorList>
    </citation>
    <scope>IDENTIFICATION</scope>
</reference>
<keyword evidence="3" id="KW-1185">Reference proteome</keyword>
<feature type="transmembrane region" description="Helical" evidence="1">
    <location>
        <begin position="38"/>
        <end position="61"/>
    </location>
</feature>
<sequence>MTMTNNTQYACAFAFAFAYLFPLSFPLLPFSLLHLLPLLFLSLSHSPALHACMLTSIYNIYIYI</sequence>
<accession>A0A803RB88</accession>
<evidence type="ECO:0000256" key="1">
    <source>
        <dbReference type="SAM" id="Phobius"/>
    </source>
</evidence>
<dbReference type="EMBL" id="UZAU01000821">
    <property type="status" value="NOT_ANNOTATED_CDS"/>
    <property type="molecule type" value="Genomic_DNA"/>
</dbReference>
<dbReference type="Proteomes" id="UP000596661">
    <property type="component" value="Unassembled WGS sequence"/>
</dbReference>